<evidence type="ECO:0000256" key="2">
    <source>
        <dbReference type="ARBA" id="ARBA00022980"/>
    </source>
</evidence>
<reference evidence="4" key="1">
    <citation type="submission" date="2020-06" db="EMBL/GenBank/DDBJ databases">
        <authorList>
            <person name="Li T."/>
            <person name="Hu X."/>
            <person name="Zhang T."/>
            <person name="Song X."/>
            <person name="Zhang H."/>
            <person name="Dai N."/>
            <person name="Sheng W."/>
            <person name="Hou X."/>
            <person name="Wei L."/>
        </authorList>
    </citation>
    <scope>NUCLEOTIDE SEQUENCE</scope>
    <source>
        <strain evidence="4">K16</strain>
        <tissue evidence="4">Leaf</tissue>
    </source>
</reference>
<dbReference type="Gene3D" id="1.10.10.1760">
    <property type="entry name" value="60S ribosomal protein L36"/>
    <property type="match status" value="1"/>
</dbReference>
<reference evidence="4" key="2">
    <citation type="journal article" date="2024" name="Plant">
        <title>Genomic evolution and insights into agronomic trait innovations of Sesamum species.</title>
        <authorList>
            <person name="Miao H."/>
            <person name="Wang L."/>
            <person name="Qu L."/>
            <person name="Liu H."/>
            <person name="Sun Y."/>
            <person name="Le M."/>
            <person name="Wang Q."/>
            <person name="Wei S."/>
            <person name="Zheng Y."/>
            <person name="Lin W."/>
            <person name="Duan Y."/>
            <person name="Cao H."/>
            <person name="Xiong S."/>
            <person name="Wang X."/>
            <person name="Wei L."/>
            <person name="Li C."/>
            <person name="Ma Q."/>
            <person name="Ju M."/>
            <person name="Zhao R."/>
            <person name="Li G."/>
            <person name="Mu C."/>
            <person name="Tian Q."/>
            <person name="Mei H."/>
            <person name="Zhang T."/>
            <person name="Gao T."/>
            <person name="Zhang H."/>
        </authorList>
    </citation>
    <scope>NUCLEOTIDE SEQUENCE</scope>
    <source>
        <strain evidence="4">K16</strain>
    </source>
</reference>
<proteinExistence type="inferred from homology"/>
<dbReference type="Proteomes" id="UP001289374">
    <property type="component" value="Unassembled WGS sequence"/>
</dbReference>
<sequence length="94" mass="10873">MRITNLLKVGKDKSALRMAKRKLGDHKKAKKKREEMALNLGKMRAARGGVQKNQVKRIPLKDLLKGNGGCRCWLFHCRHWLAILDHMQLEWSLA</sequence>
<name>A0AAE1XH99_9LAMI</name>
<evidence type="ECO:0000313" key="4">
    <source>
        <dbReference type="EMBL" id="KAK4411389.1"/>
    </source>
</evidence>
<dbReference type="EMBL" id="JACGWL010000001">
    <property type="protein sequence ID" value="KAK4411389.1"/>
    <property type="molecule type" value="Genomic_DNA"/>
</dbReference>
<dbReference type="GO" id="GO:0006412">
    <property type="term" value="P:translation"/>
    <property type="evidence" value="ECO:0007669"/>
    <property type="project" value="InterPro"/>
</dbReference>
<organism evidence="4 5">
    <name type="scientific">Sesamum angolense</name>
    <dbReference type="NCBI Taxonomy" id="2727404"/>
    <lineage>
        <taxon>Eukaryota</taxon>
        <taxon>Viridiplantae</taxon>
        <taxon>Streptophyta</taxon>
        <taxon>Embryophyta</taxon>
        <taxon>Tracheophyta</taxon>
        <taxon>Spermatophyta</taxon>
        <taxon>Magnoliopsida</taxon>
        <taxon>eudicotyledons</taxon>
        <taxon>Gunneridae</taxon>
        <taxon>Pentapetalae</taxon>
        <taxon>asterids</taxon>
        <taxon>lamiids</taxon>
        <taxon>Lamiales</taxon>
        <taxon>Pedaliaceae</taxon>
        <taxon>Sesamum</taxon>
    </lineage>
</organism>
<comment type="similarity">
    <text evidence="1">Belongs to the eukaryotic ribosomal protein eL36 family.</text>
</comment>
<keyword evidence="3" id="KW-0687">Ribonucleoprotein</keyword>
<dbReference type="GO" id="GO:0003735">
    <property type="term" value="F:structural constituent of ribosome"/>
    <property type="evidence" value="ECO:0007669"/>
    <property type="project" value="InterPro"/>
</dbReference>
<dbReference type="Pfam" id="PF01158">
    <property type="entry name" value="Ribosomal_L36e"/>
    <property type="match status" value="1"/>
</dbReference>
<dbReference type="PANTHER" id="PTHR10114">
    <property type="entry name" value="60S RIBOSOMAL PROTEIN L36"/>
    <property type="match status" value="1"/>
</dbReference>
<dbReference type="GO" id="GO:1990904">
    <property type="term" value="C:ribonucleoprotein complex"/>
    <property type="evidence" value="ECO:0007669"/>
    <property type="project" value="UniProtKB-KW"/>
</dbReference>
<dbReference type="InterPro" id="IPR000509">
    <property type="entry name" value="Ribosomal_eL36"/>
</dbReference>
<dbReference type="AlphaFoldDB" id="A0AAE1XH99"/>
<protein>
    <submittedName>
        <fullName evidence="4">60S ribosomal protein L36-2</fullName>
    </submittedName>
</protein>
<evidence type="ECO:0000256" key="3">
    <source>
        <dbReference type="ARBA" id="ARBA00023274"/>
    </source>
</evidence>
<keyword evidence="5" id="KW-1185">Reference proteome</keyword>
<dbReference type="InterPro" id="IPR038097">
    <property type="entry name" value="Ribosomal_eL36_sf"/>
</dbReference>
<dbReference type="GO" id="GO:0005840">
    <property type="term" value="C:ribosome"/>
    <property type="evidence" value="ECO:0007669"/>
    <property type="project" value="UniProtKB-KW"/>
</dbReference>
<comment type="caution">
    <text evidence="4">The sequence shown here is derived from an EMBL/GenBank/DDBJ whole genome shotgun (WGS) entry which is preliminary data.</text>
</comment>
<evidence type="ECO:0000313" key="5">
    <source>
        <dbReference type="Proteomes" id="UP001289374"/>
    </source>
</evidence>
<gene>
    <name evidence="4" type="ORF">Sango_0211900</name>
</gene>
<evidence type="ECO:0000256" key="1">
    <source>
        <dbReference type="ARBA" id="ARBA00006509"/>
    </source>
</evidence>
<accession>A0AAE1XH99</accession>
<keyword evidence="2 4" id="KW-0689">Ribosomal protein</keyword>